<dbReference type="OrthoDB" id="1161502at2"/>
<accession>A0A4R2NLP9</accession>
<name>A0A4R2NLP9_9FLAO</name>
<dbReference type="Proteomes" id="UP000294564">
    <property type="component" value="Unassembled WGS sequence"/>
</dbReference>
<dbReference type="EMBL" id="SLXM01000012">
    <property type="protein sequence ID" value="TCP22372.1"/>
    <property type="molecule type" value="Genomic_DNA"/>
</dbReference>
<keyword evidence="1" id="KW-0812">Transmembrane</keyword>
<evidence type="ECO:0000313" key="3">
    <source>
        <dbReference type="Proteomes" id="UP000294564"/>
    </source>
</evidence>
<protein>
    <submittedName>
        <fullName evidence="2">Uncharacterized protein</fullName>
    </submittedName>
</protein>
<feature type="transmembrane region" description="Helical" evidence="1">
    <location>
        <begin position="149"/>
        <end position="169"/>
    </location>
</feature>
<dbReference type="RefSeq" id="WP_132795883.1">
    <property type="nucleotide sequence ID" value="NZ_SLXM01000012.1"/>
</dbReference>
<reference evidence="2 3" key="1">
    <citation type="submission" date="2019-03" db="EMBL/GenBank/DDBJ databases">
        <title>Genomic Encyclopedia of Type Strains, Phase IV (KMG-IV): sequencing the most valuable type-strain genomes for metagenomic binning, comparative biology and taxonomic classification.</title>
        <authorList>
            <person name="Goeker M."/>
        </authorList>
    </citation>
    <scope>NUCLEOTIDE SEQUENCE [LARGE SCALE GENOMIC DNA]</scope>
    <source>
        <strain evidence="2 3">DSM 14836</strain>
    </source>
</reference>
<keyword evidence="1" id="KW-1133">Transmembrane helix</keyword>
<evidence type="ECO:0000313" key="2">
    <source>
        <dbReference type="EMBL" id="TCP22372.1"/>
    </source>
</evidence>
<feature type="transmembrane region" description="Helical" evidence="1">
    <location>
        <begin position="21"/>
        <end position="44"/>
    </location>
</feature>
<feature type="transmembrane region" description="Helical" evidence="1">
    <location>
        <begin position="119"/>
        <end position="143"/>
    </location>
</feature>
<keyword evidence="1" id="KW-0472">Membrane</keyword>
<sequence length="206" mass="24113">METLNKQKKTIFSTLTTGIRVLGLFLVFIVTLFFLTAPMLHMVASNDVSEVYLDAKDKFKNKEISKSEYEVIRKEHTYFGYRSKRMLWYAIGMPLLLSYVSALLLYVASKLEKILLRKIINIISICSSAVSFYFLIWALWYRADFPKHWYYISIGVLSLASVVIIKLIIKLIQHEEFKREQQQTANNSFLNQGFEILNLLNKKYVN</sequence>
<organism evidence="2 3">
    <name type="scientific">Tenacibaculum skagerrakense</name>
    <dbReference type="NCBI Taxonomy" id="186571"/>
    <lineage>
        <taxon>Bacteria</taxon>
        <taxon>Pseudomonadati</taxon>
        <taxon>Bacteroidota</taxon>
        <taxon>Flavobacteriia</taxon>
        <taxon>Flavobacteriales</taxon>
        <taxon>Flavobacteriaceae</taxon>
        <taxon>Tenacibaculum</taxon>
    </lineage>
</organism>
<proteinExistence type="predicted"/>
<gene>
    <name evidence="2" type="ORF">EV195_11221</name>
</gene>
<evidence type="ECO:0000256" key="1">
    <source>
        <dbReference type="SAM" id="Phobius"/>
    </source>
</evidence>
<keyword evidence="3" id="KW-1185">Reference proteome</keyword>
<comment type="caution">
    <text evidence="2">The sequence shown here is derived from an EMBL/GenBank/DDBJ whole genome shotgun (WGS) entry which is preliminary data.</text>
</comment>
<dbReference type="AlphaFoldDB" id="A0A4R2NLP9"/>
<feature type="transmembrane region" description="Helical" evidence="1">
    <location>
        <begin position="86"/>
        <end position="107"/>
    </location>
</feature>